<comment type="caution">
    <text evidence="1">The sequence shown here is derived from an EMBL/GenBank/DDBJ whole genome shotgun (WGS) entry which is preliminary data.</text>
</comment>
<protein>
    <submittedName>
        <fullName evidence="1">Uncharacterized protein</fullName>
    </submittedName>
</protein>
<name>A0ACC7NLR0_9BURK</name>
<keyword evidence="2" id="KW-1185">Reference proteome</keyword>
<reference evidence="1 2" key="1">
    <citation type="journal article" date="2024" name="Chem. Sci.">
        <title>Discovery of megapolipeptins by genome mining of a Burkholderiales bacteria collection.</title>
        <authorList>
            <person name="Paulo B.S."/>
            <person name="Recchia M.J.J."/>
            <person name="Lee S."/>
            <person name="Fergusson C.H."/>
            <person name="Romanowski S.B."/>
            <person name="Hernandez A."/>
            <person name="Krull N."/>
            <person name="Liu D.Y."/>
            <person name="Cavanagh H."/>
            <person name="Bos A."/>
            <person name="Gray C.A."/>
            <person name="Murphy B.T."/>
            <person name="Linington R.G."/>
            <person name="Eustaquio A.S."/>
        </authorList>
    </citation>
    <scope>NUCLEOTIDE SEQUENCE [LARGE SCALE GENOMIC DNA]</scope>
    <source>
        <strain evidence="1 2">RL18-126-BIB-B</strain>
    </source>
</reference>
<dbReference type="Proteomes" id="UP001629235">
    <property type="component" value="Unassembled WGS sequence"/>
</dbReference>
<gene>
    <name evidence="1" type="ORF">PQR01_32550</name>
</gene>
<sequence>MPLVETLVAGLATSVILTQLQCLISLLGSAVSASAICAASGPEISQFCGVEHCDAVRPVLCAAFVWSSYGDGKTLRDALSSIDDMRVPVWSRLRGSE</sequence>
<evidence type="ECO:0000313" key="2">
    <source>
        <dbReference type="Proteomes" id="UP001629235"/>
    </source>
</evidence>
<evidence type="ECO:0000313" key="1">
    <source>
        <dbReference type="EMBL" id="MFM0108049.1"/>
    </source>
</evidence>
<organism evidence="1 2">
    <name type="scientific">Paraburkholderia rhynchosiae</name>
    <dbReference type="NCBI Taxonomy" id="487049"/>
    <lineage>
        <taxon>Bacteria</taxon>
        <taxon>Pseudomonadati</taxon>
        <taxon>Pseudomonadota</taxon>
        <taxon>Betaproteobacteria</taxon>
        <taxon>Burkholderiales</taxon>
        <taxon>Burkholderiaceae</taxon>
        <taxon>Paraburkholderia</taxon>
    </lineage>
</organism>
<dbReference type="EMBL" id="JAQQDW010000101">
    <property type="protein sequence ID" value="MFM0108049.1"/>
    <property type="molecule type" value="Genomic_DNA"/>
</dbReference>
<proteinExistence type="predicted"/>
<accession>A0ACC7NLR0</accession>